<evidence type="ECO:0000313" key="2">
    <source>
        <dbReference type="EMBL" id="BBO91763.1"/>
    </source>
</evidence>
<dbReference type="RefSeq" id="WP_155312620.1">
    <property type="nucleotide sequence ID" value="NZ_AP021879.1"/>
</dbReference>
<reference evidence="2 3" key="1">
    <citation type="submission" date="2019-11" db="EMBL/GenBank/DDBJ databases">
        <title>Comparative genomics of hydrocarbon-degrading Desulfosarcina strains.</title>
        <authorList>
            <person name="Watanabe M."/>
            <person name="Kojima H."/>
            <person name="Fukui M."/>
        </authorList>
    </citation>
    <scope>NUCLEOTIDE SEQUENCE [LARGE SCALE GENOMIC DNA]</scope>
    <source>
        <strain evidence="3">oXyS1</strain>
    </source>
</reference>
<sequence length="186" mass="21250">MKSKRILLVTFFIFLLSPTYVWAGGGPLLLLFNSSVFIIGQLWIVGVEFLIYRRFINVSKKEAFVDVFKANILSTIAIAFGLPLIVVIAGLFGSFLPGKIGGILSAIGTWVYENGQYNKLAVYMSFFWFVLLFVVTVYFEAWIYKRRWSRRGFVYSVYPTTLCWYANAVSHTGLFVAILAIWHELI</sequence>
<protein>
    <submittedName>
        <fullName evidence="2">Uncharacterized protein</fullName>
    </submittedName>
</protein>
<proteinExistence type="predicted"/>
<keyword evidence="1" id="KW-0472">Membrane</keyword>
<evidence type="ECO:0000313" key="3">
    <source>
        <dbReference type="Proteomes" id="UP000422108"/>
    </source>
</evidence>
<gene>
    <name evidence="2" type="ORF">DSCOOX_49430</name>
</gene>
<dbReference type="EMBL" id="AP021879">
    <property type="protein sequence ID" value="BBO91763.1"/>
    <property type="molecule type" value="Genomic_DNA"/>
</dbReference>
<keyword evidence="1" id="KW-1133">Transmembrane helix</keyword>
<feature type="transmembrane region" description="Helical" evidence="1">
    <location>
        <begin position="120"/>
        <end position="141"/>
    </location>
</feature>
<feature type="transmembrane region" description="Helical" evidence="1">
    <location>
        <begin position="33"/>
        <end position="52"/>
    </location>
</feature>
<feature type="transmembrane region" description="Helical" evidence="1">
    <location>
        <begin position="72"/>
        <end position="96"/>
    </location>
</feature>
<accession>A0A5K8AGE8</accession>
<name>A0A5K8AGE8_9BACT</name>
<keyword evidence="1" id="KW-0812">Transmembrane</keyword>
<evidence type="ECO:0000256" key="1">
    <source>
        <dbReference type="SAM" id="Phobius"/>
    </source>
</evidence>
<dbReference type="Proteomes" id="UP000422108">
    <property type="component" value="Chromosome"/>
</dbReference>
<feature type="transmembrane region" description="Helical" evidence="1">
    <location>
        <begin position="162"/>
        <end position="182"/>
    </location>
</feature>
<keyword evidence="3" id="KW-1185">Reference proteome</keyword>
<dbReference type="AlphaFoldDB" id="A0A5K8AGE8"/>
<organism evidence="2 3">
    <name type="scientific">Desulfosarcina ovata subsp. ovata</name>
    <dbReference type="NCBI Taxonomy" id="2752305"/>
    <lineage>
        <taxon>Bacteria</taxon>
        <taxon>Pseudomonadati</taxon>
        <taxon>Thermodesulfobacteriota</taxon>
        <taxon>Desulfobacteria</taxon>
        <taxon>Desulfobacterales</taxon>
        <taxon>Desulfosarcinaceae</taxon>
        <taxon>Desulfosarcina</taxon>
    </lineage>
</organism>